<keyword evidence="3" id="KW-1185">Reference proteome</keyword>
<dbReference type="EMBL" id="BMPN01000016">
    <property type="protein sequence ID" value="GGJ77398.1"/>
    <property type="molecule type" value="Genomic_DNA"/>
</dbReference>
<dbReference type="RefSeq" id="WP_188944455.1">
    <property type="nucleotide sequence ID" value="NZ_BMPN01000016.1"/>
</dbReference>
<keyword evidence="1" id="KW-0732">Signal</keyword>
<gene>
    <name evidence="2" type="ORF">GCM10007111_43750</name>
</gene>
<feature type="signal peptide" evidence="1">
    <location>
        <begin position="1"/>
        <end position="18"/>
    </location>
</feature>
<dbReference type="PROSITE" id="PS51257">
    <property type="entry name" value="PROKAR_LIPOPROTEIN"/>
    <property type="match status" value="1"/>
</dbReference>
<comment type="caution">
    <text evidence="2">The sequence shown here is derived from an EMBL/GenBank/DDBJ whole genome shotgun (WGS) entry which is preliminary data.</text>
</comment>
<protein>
    <recommendedName>
        <fullName evidence="4">DUF3298 domain-containing protein</fullName>
    </recommendedName>
</protein>
<feature type="chain" id="PRO_5046930666" description="DUF3298 domain-containing protein" evidence="1">
    <location>
        <begin position="19"/>
        <end position="248"/>
    </location>
</feature>
<accession>A0ABQ2E0F4</accession>
<sequence length="248" mass="29065">MKKLVLLLLIVIVTACSSGNEEKQNDESKGEQEPTFTKEDIALAEEMIQYAQDLEKDFVETANKELKKQLEENPEKYRSEDLMGGFDQKKFKEDFMPLSKEKILDPFVERYGKHVVGKEDKEVQSRVNVSHFSQEENEGSNGIYKKLDKRQLFLTYQNLTLEEPVIEYHKDYGVHELVFPINKEETIYFSDTETFHLPNKITFYKSEEKGLLIGEFPFIIGNAFVDHFKDVEFREDTDEDLKQLPELK</sequence>
<evidence type="ECO:0008006" key="4">
    <source>
        <dbReference type="Google" id="ProtNLM"/>
    </source>
</evidence>
<proteinExistence type="predicted"/>
<organism evidence="2 3">
    <name type="scientific">Virgibacillus kapii</name>
    <dbReference type="NCBI Taxonomy" id="1638645"/>
    <lineage>
        <taxon>Bacteria</taxon>
        <taxon>Bacillati</taxon>
        <taxon>Bacillota</taxon>
        <taxon>Bacilli</taxon>
        <taxon>Bacillales</taxon>
        <taxon>Bacillaceae</taxon>
        <taxon>Virgibacillus</taxon>
    </lineage>
</organism>
<dbReference type="Proteomes" id="UP000634435">
    <property type="component" value="Unassembled WGS sequence"/>
</dbReference>
<evidence type="ECO:0000256" key="1">
    <source>
        <dbReference type="SAM" id="SignalP"/>
    </source>
</evidence>
<reference evidence="3" key="1">
    <citation type="journal article" date="2019" name="Int. J. Syst. Evol. Microbiol.">
        <title>The Global Catalogue of Microorganisms (GCM) 10K type strain sequencing project: providing services to taxonomists for standard genome sequencing and annotation.</title>
        <authorList>
            <consortium name="The Broad Institute Genomics Platform"/>
            <consortium name="The Broad Institute Genome Sequencing Center for Infectious Disease"/>
            <person name="Wu L."/>
            <person name="Ma J."/>
        </authorList>
    </citation>
    <scope>NUCLEOTIDE SEQUENCE [LARGE SCALE GENOMIC DNA]</scope>
    <source>
        <strain evidence="3">JCM 30071</strain>
    </source>
</reference>
<evidence type="ECO:0000313" key="3">
    <source>
        <dbReference type="Proteomes" id="UP000634435"/>
    </source>
</evidence>
<evidence type="ECO:0000313" key="2">
    <source>
        <dbReference type="EMBL" id="GGJ77398.1"/>
    </source>
</evidence>
<name>A0ABQ2E0F4_9BACI</name>